<sequence>MRPPYPLRLSDPPPTLPKRPPYPPPTTARLAASSPVALDQPRPKGGGNSEGHWRRGERGGSEDEGAEGGSVGRTPKEVGGEGARVGGVEGVGNLSFSGLSGDISSSFISLKAVKNLDLSHNNFTGSIPDALSQLPSLTYLDLSYNQLTGSIPPGLLKRVQDGSLNLRYNNNPGLCSNGYSCQTAKGKSKLYIYILIPVVLLAVIDYWQH</sequence>
<dbReference type="InterPro" id="IPR032675">
    <property type="entry name" value="LRR_dom_sf"/>
</dbReference>
<feature type="compositionally biased region" description="Pro residues" evidence="1">
    <location>
        <begin position="1"/>
        <end position="26"/>
    </location>
</feature>
<protein>
    <submittedName>
        <fullName evidence="3">Uncharacterized protein</fullName>
    </submittedName>
</protein>
<dbReference type="InterPro" id="IPR001611">
    <property type="entry name" value="Leu-rich_rpt"/>
</dbReference>
<evidence type="ECO:0000313" key="3">
    <source>
        <dbReference type="EMBL" id="GJM89507.1"/>
    </source>
</evidence>
<dbReference type="EMBL" id="BQKI01000002">
    <property type="protein sequence ID" value="GJM89507.1"/>
    <property type="molecule type" value="Genomic_DNA"/>
</dbReference>
<feature type="compositionally biased region" description="Basic and acidic residues" evidence="1">
    <location>
        <begin position="51"/>
        <end position="61"/>
    </location>
</feature>
<dbReference type="PANTHER" id="PTHR45631">
    <property type="entry name" value="OS07G0107800 PROTEIN-RELATED"/>
    <property type="match status" value="1"/>
</dbReference>
<reference evidence="3" key="2">
    <citation type="submission" date="2021-12" db="EMBL/GenBank/DDBJ databases">
        <title>Resequencing data analysis of finger millet.</title>
        <authorList>
            <person name="Hatakeyama M."/>
            <person name="Aluri S."/>
            <person name="Balachadran M.T."/>
            <person name="Sivarajan S.R."/>
            <person name="Poveda L."/>
            <person name="Shimizu-Inatsugi R."/>
            <person name="Schlapbach R."/>
            <person name="Sreeman S.M."/>
            <person name="Shimizu K.K."/>
        </authorList>
    </citation>
    <scope>NUCLEOTIDE SEQUENCE</scope>
</reference>
<comment type="caution">
    <text evidence="3">The sequence shown here is derived from an EMBL/GenBank/DDBJ whole genome shotgun (WGS) entry which is preliminary data.</text>
</comment>
<evidence type="ECO:0000313" key="4">
    <source>
        <dbReference type="Proteomes" id="UP001054889"/>
    </source>
</evidence>
<proteinExistence type="predicted"/>
<dbReference type="Proteomes" id="UP001054889">
    <property type="component" value="Unassembled WGS sequence"/>
</dbReference>
<organism evidence="3 4">
    <name type="scientific">Eleusine coracana subsp. coracana</name>
    <dbReference type="NCBI Taxonomy" id="191504"/>
    <lineage>
        <taxon>Eukaryota</taxon>
        <taxon>Viridiplantae</taxon>
        <taxon>Streptophyta</taxon>
        <taxon>Embryophyta</taxon>
        <taxon>Tracheophyta</taxon>
        <taxon>Spermatophyta</taxon>
        <taxon>Magnoliopsida</taxon>
        <taxon>Liliopsida</taxon>
        <taxon>Poales</taxon>
        <taxon>Poaceae</taxon>
        <taxon>PACMAD clade</taxon>
        <taxon>Chloridoideae</taxon>
        <taxon>Cynodonteae</taxon>
        <taxon>Eleusininae</taxon>
        <taxon>Eleusine</taxon>
    </lineage>
</organism>
<keyword evidence="2" id="KW-1133">Transmembrane helix</keyword>
<reference evidence="3" key="1">
    <citation type="journal article" date="2018" name="DNA Res.">
        <title>Multiple hybrid de novo genome assembly of finger millet, an orphan allotetraploid crop.</title>
        <authorList>
            <person name="Hatakeyama M."/>
            <person name="Aluri S."/>
            <person name="Balachadran M.T."/>
            <person name="Sivarajan S.R."/>
            <person name="Patrignani A."/>
            <person name="Gruter S."/>
            <person name="Poveda L."/>
            <person name="Shimizu-Inatsugi R."/>
            <person name="Baeten J."/>
            <person name="Francoijs K.J."/>
            <person name="Nataraja K.N."/>
            <person name="Reddy Y.A.N."/>
            <person name="Phadnis S."/>
            <person name="Ravikumar R.L."/>
            <person name="Schlapbach R."/>
            <person name="Sreeman S.M."/>
            <person name="Shimizu K.K."/>
        </authorList>
    </citation>
    <scope>NUCLEOTIDE SEQUENCE</scope>
</reference>
<accession>A0AAV5BU54</accession>
<dbReference type="Gene3D" id="3.80.10.10">
    <property type="entry name" value="Ribonuclease Inhibitor"/>
    <property type="match status" value="1"/>
</dbReference>
<dbReference type="Pfam" id="PF13855">
    <property type="entry name" value="LRR_8"/>
    <property type="match status" value="1"/>
</dbReference>
<name>A0AAV5BU54_ELECO</name>
<gene>
    <name evidence="3" type="primary">ga05708</name>
    <name evidence="3" type="ORF">PR202_ga05708</name>
</gene>
<evidence type="ECO:0000256" key="2">
    <source>
        <dbReference type="SAM" id="Phobius"/>
    </source>
</evidence>
<dbReference type="PANTHER" id="PTHR45631:SF114">
    <property type="entry name" value="OS05G0525800 PROTEIN"/>
    <property type="match status" value="1"/>
</dbReference>
<dbReference type="AlphaFoldDB" id="A0AAV5BU54"/>
<feature type="region of interest" description="Disordered" evidence="1">
    <location>
        <begin position="1"/>
        <end position="85"/>
    </location>
</feature>
<keyword evidence="2" id="KW-0472">Membrane</keyword>
<dbReference type="PROSITE" id="PS51450">
    <property type="entry name" value="LRR"/>
    <property type="match status" value="1"/>
</dbReference>
<keyword evidence="4" id="KW-1185">Reference proteome</keyword>
<dbReference type="PRINTS" id="PR00019">
    <property type="entry name" value="LEURICHRPT"/>
</dbReference>
<feature type="transmembrane region" description="Helical" evidence="2">
    <location>
        <begin position="190"/>
        <end position="207"/>
    </location>
</feature>
<keyword evidence="2" id="KW-0812">Transmembrane</keyword>
<dbReference type="SUPFAM" id="SSF52058">
    <property type="entry name" value="L domain-like"/>
    <property type="match status" value="1"/>
</dbReference>
<evidence type="ECO:0000256" key="1">
    <source>
        <dbReference type="SAM" id="MobiDB-lite"/>
    </source>
</evidence>